<evidence type="ECO:0008006" key="3">
    <source>
        <dbReference type="Google" id="ProtNLM"/>
    </source>
</evidence>
<evidence type="ECO:0000313" key="2">
    <source>
        <dbReference type="Proteomes" id="UP000588098"/>
    </source>
</evidence>
<comment type="caution">
    <text evidence="1">The sequence shown here is derived from an EMBL/GenBank/DDBJ whole genome shotgun (WGS) entry which is preliminary data.</text>
</comment>
<dbReference type="AlphaFoldDB" id="A0A7W9QGR6"/>
<sequence length="52" mass="6194">MCRHLAHLGLWFFGALNHLWYLWDNPLQQCLHDKLADTVVVQREAQREAADY</sequence>
<reference evidence="1 2" key="1">
    <citation type="submission" date="2020-08" db="EMBL/GenBank/DDBJ databases">
        <title>Genomic Encyclopedia of Type Strains, Phase III (KMG-III): the genomes of soil and plant-associated and newly described type strains.</title>
        <authorList>
            <person name="Whitman W."/>
        </authorList>
    </citation>
    <scope>NUCLEOTIDE SEQUENCE [LARGE SCALE GENOMIC DNA]</scope>
    <source>
        <strain evidence="1 2">CECT 8305</strain>
    </source>
</reference>
<evidence type="ECO:0000313" key="1">
    <source>
        <dbReference type="EMBL" id="MBB5938937.1"/>
    </source>
</evidence>
<protein>
    <recommendedName>
        <fullName evidence="3">RDD domain-containing protein</fullName>
    </recommendedName>
</protein>
<proteinExistence type="predicted"/>
<name>A0A7W9QGR6_9ACTN</name>
<dbReference type="EMBL" id="JACHJL010000019">
    <property type="protein sequence ID" value="MBB5938937.1"/>
    <property type="molecule type" value="Genomic_DNA"/>
</dbReference>
<gene>
    <name evidence="1" type="ORF">FHS42_006028</name>
</gene>
<accession>A0A7W9QGR6</accession>
<keyword evidence="2" id="KW-1185">Reference proteome</keyword>
<organism evidence="1 2">
    <name type="scientific">Streptomyces zagrosensis</name>
    <dbReference type="NCBI Taxonomy" id="1042984"/>
    <lineage>
        <taxon>Bacteria</taxon>
        <taxon>Bacillati</taxon>
        <taxon>Actinomycetota</taxon>
        <taxon>Actinomycetes</taxon>
        <taxon>Kitasatosporales</taxon>
        <taxon>Streptomycetaceae</taxon>
        <taxon>Streptomyces</taxon>
    </lineage>
</organism>
<dbReference type="Proteomes" id="UP000588098">
    <property type="component" value="Unassembled WGS sequence"/>
</dbReference>